<keyword evidence="2" id="KW-1185">Reference proteome</keyword>
<name>A0A345ZCG1_9BACT</name>
<proteinExistence type="predicted"/>
<dbReference type="KEGG" id="cdes:C0J27_04565"/>
<evidence type="ECO:0000313" key="1">
    <source>
        <dbReference type="EMBL" id="AXK60978.1"/>
    </source>
</evidence>
<accession>A0A345ZCG1</accession>
<protein>
    <submittedName>
        <fullName evidence="1">Uncharacterized protein</fullName>
    </submittedName>
</protein>
<gene>
    <name evidence="1" type="ORF">C0J27_04565</name>
</gene>
<reference evidence="1 2" key="1">
    <citation type="submission" date="2017-12" db="EMBL/GenBank/DDBJ databases">
        <title>Chromulinavorax destructans is a abundant pathogen of dominant heterotrophic picoflagllates.</title>
        <authorList>
            <person name="Deeg C.M."/>
            <person name="Zimmer M."/>
            <person name="Suttle C.A."/>
        </authorList>
    </citation>
    <scope>NUCLEOTIDE SEQUENCE [LARGE SCALE GENOMIC DNA]</scope>
    <source>
        <strain evidence="1 2">SeV1</strain>
    </source>
</reference>
<evidence type="ECO:0000313" key="2">
    <source>
        <dbReference type="Proteomes" id="UP000254834"/>
    </source>
</evidence>
<organism evidence="1 2">
    <name type="scientific">Candidatus Chromulinivorax destructor</name>
    <dbReference type="NCBI Taxonomy" id="2066483"/>
    <lineage>
        <taxon>Bacteria</taxon>
        <taxon>Candidatus Babelota</taxon>
        <taxon>Candidatus Babeliae</taxon>
        <taxon>Candidatus Babeliales</taxon>
        <taxon>Candidatus Chromulinivoraceae</taxon>
        <taxon>Candidatus Chromulinivorax</taxon>
    </lineage>
</organism>
<dbReference type="AlphaFoldDB" id="A0A345ZCG1"/>
<sequence>MQETGIIPSKKQPEMAVLALAKKIAEQPLPRVASKKHRPIEVGKINQSKLELNKDVAENVIPQKKKFSLQDLNMQKGFSEFVRKGNAEFSSDGNAEHDNAMGLKRASYMNQVGTMHKNAWNSYPEKYILKKDQIPVRDSIIVMVIERSGKVTLVRSQSSGVQSYDDFHMSVLQYLGDCPPIPKYIEAPFSMPSSWLAPTSDSYGYYRPGKLEI</sequence>
<dbReference type="EMBL" id="CP025544">
    <property type="protein sequence ID" value="AXK60978.1"/>
    <property type="molecule type" value="Genomic_DNA"/>
</dbReference>
<dbReference type="Proteomes" id="UP000254834">
    <property type="component" value="Chromosome"/>
</dbReference>